<dbReference type="InterPro" id="IPR009057">
    <property type="entry name" value="Homeodomain-like_sf"/>
</dbReference>
<evidence type="ECO:0000256" key="2">
    <source>
        <dbReference type="ARBA" id="ARBA00023125"/>
    </source>
</evidence>
<accession>A0ABZ1YM75</accession>
<dbReference type="InterPro" id="IPR011075">
    <property type="entry name" value="TetR_C"/>
</dbReference>
<keyword evidence="1" id="KW-0805">Transcription regulation</keyword>
<dbReference type="SUPFAM" id="SSF48498">
    <property type="entry name" value="Tetracyclin repressor-like, C-terminal domain"/>
    <property type="match status" value="1"/>
</dbReference>
<feature type="DNA-binding region" description="H-T-H motif" evidence="4">
    <location>
        <begin position="39"/>
        <end position="58"/>
    </location>
</feature>
<evidence type="ECO:0000313" key="7">
    <source>
        <dbReference type="Proteomes" id="UP001432062"/>
    </source>
</evidence>
<keyword evidence="3" id="KW-0804">Transcription</keyword>
<keyword evidence="2 4" id="KW-0238">DNA-binding</keyword>
<evidence type="ECO:0000256" key="3">
    <source>
        <dbReference type="ARBA" id="ARBA00023163"/>
    </source>
</evidence>
<evidence type="ECO:0000256" key="4">
    <source>
        <dbReference type="PROSITE-ProRule" id="PRU00335"/>
    </source>
</evidence>
<feature type="domain" description="HTH tetR-type" evidence="5">
    <location>
        <begin position="16"/>
        <end position="76"/>
    </location>
</feature>
<dbReference type="Proteomes" id="UP001432062">
    <property type="component" value="Chromosome"/>
</dbReference>
<evidence type="ECO:0000256" key="1">
    <source>
        <dbReference type="ARBA" id="ARBA00023015"/>
    </source>
</evidence>
<dbReference type="InterPro" id="IPR036271">
    <property type="entry name" value="Tet_transcr_reg_TetR-rel_C_sf"/>
</dbReference>
<gene>
    <name evidence="6" type="ORF">OG563_34620</name>
</gene>
<organism evidence="6 7">
    <name type="scientific">Nocardia vinacea</name>
    <dbReference type="NCBI Taxonomy" id="96468"/>
    <lineage>
        <taxon>Bacteria</taxon>
        <taxon>Bacillati</taxon>
        <taxon>Actinomycetota</taxon>
        <taxon>Actinomycetes</taxon>
        <taxon>Mycobacteriales</taxon>
        <taxon>Nocardiaceae</taxon>
        <taxon>Nocardia</taxon>
    </lineage>
</organism>
<dbReference type="RefSeq" id="WP_329407162.1">
    <property type="nucleotide sequence ID" value="NZ_CP109441.1"/>
</dbReference>
<evidence type="ECO:0000259" key="5">
    <source>
        <dbReference type="PROSITE" id="PS50977"/>
    </source>
</evidence>
<dbReference type="SUPFAM" id="SSF46689">
    <property type="entry name" value="Homeodomain-like"/>
    <property type="match status" value="1"/>
</dbReference>
<dbReference type="PANTHER" id="PTHR30055">
    <property type="entry name" value="HTH-TYPE TRANSCRIPTIONAL REGULATOR RUTR"/>
    <property type="match status" value="1"/>
</dbReference>
<dbReference type="Gene3D" id="1.10.357.10">
    <property type="entry name" value="Tetracycline Repressor, domain 2"/>
    <property type="match status" value="1"/>
</dbReference>
<dbReference type="EMBL" id="CP109441">
    <property type="protein sequence ID" value="WUV44273.1"/>
    <property type="molecule type" value="Genomic_DNA"/>
</dbReference>
<dbReference type="PROSITE" id="PS50977">
    <property type="entry name" value="HTH_TETR_2"/>
    <property type="match status" value="1"/>
</dbReference>
<dbReference type="InterPro" id="IPR001647">
    <property type="entry name" value="HTH_TetR"/>
</dbReference>
<name>A0ABZ1YM75_9NOCA</name>
<proteinExistence type="predicted"/>
<keyword evidence="7" id="KW-1185">Reference proteome</keyword>
<dbReference type="Pfam" id="PF16925">
    <property type="entry name" value="TetR_C_13"/>
    <property type="match status" value="1"/>
</dbReference>
<sequence length="201" mass="21238">MASLTSTQASPRRGGRGARQRILNAAAELFYNEGINATGVELISAKASVSKRTLYQHFPSKAALVEEYLRMLRQAAGNLADAPPEGSDANPRARLLALFDSPNAADSLMRGCPFHNAAVEAAEAMPGVQDIVHAHKRNYIDGLTELARQAGAADPQLLGNQLAVLYEGAAALSTSLNDPAPWAHARATAEVLITEAARNVA</sequence>
<dbReference type="PRINTS" id="PR00455">
    <property type="entry name" value="HTHTETR"/>
</dbReference>
<dbReference type="InterPro" id="IPR050109">
    <property type="entry name" value="HTH-type_TetR-like_transc_reg"/>
</dbReference>
<evidence type="ECO:0000313" key="6">
    <source>
        <dbReference type="EMBL" id="WUV44273.1"/>
    </source>
</evidence>
<protein>
    <submittedName>
        <fullName evidence="6">TetR/AcrR family transcriptional regulator</fullName>
    </submittedName>
</protein>
<dbReference type="Pfam" id="PF00440">
    <property type="entry name" value="TetR_N"/>
    <property type="match status" value="1"/>
</dbReference>
<dbReference type="PANTHER" id="PTHR30055:SF200">
    <property type="entry name" value="HTH-TYPE TRANSCRIPTIONAL REPRESSOR BDCR"/>
    <property type="match status" value="1"/>
</dbReference>
<reference evidence="6" key="1">
    <citation type="submission" date="2022-10" db="EMBL/GenBank/DDBJ databases">
        <title>The complete genomes of actinobacterial strains from the NBC collection.</title>
        <authorList>
            <person name="Joergensen T.S."/>
            <person name="Alvarez Arevalo M."/>
            <person name="Sterndorff E.B."/>
            <person name="Faurdal D."/>
            <person name="Vuksanovic O."/>
            <person name="Mourched A.-S."/>
            <person name="Charusanti P."/>
            <person name="Shaw S."/>
            <person name="Blin K."/>
            <person name="Weber T."/>
        </authorList>
    </citation>
    <scope>NUCLEOTIDE SEQUENCE</scope>
    <source>
        <strain evidence="6">NBC_01482</strain>
    </source>
</reference>